<dbReference type="InterPro" id="IPR042566">
    <property type="entry name" value="L1_C"/>
</dbReference>
<dbReference type="EMBL" id="VOAJ01004433">
    <property type="protein sequence ID" value="KAF0877250.1"/>
    <property type="molecule type" value="Genomic_DNA"/>
</dbReference>
<dbReference type="AlphaFoldDB" id="A0A6G1ANW9"/>
<dbReference type="InterPro" id="IPR035300">
    <property type="entry name" value="L1_dsRBD"/>
</dbReference>
<evidence type="ECO:0000259" key="2">
    <source>
        <dbReference type="Pfam" id="PF17490"/>
    </source>
</evidence>
<feature type="domain" description="L1 transposable element dsRBD-like" evidence="2">
    <location>
        <begin position="31"/>
        <end position="93"/>
    </location>
</feature>
<dbReference type="PANTHER" id="PTHR11505">
    <property type="entry name" value="L1 TRANSPOSABLE ELEMENT-RELATED"/>
    <property type="match status" value="1"/>
</dbReference>
<dbReference type="InterPro" id="IPR004244">
    <property type="entry name" value="Transposase_22"/>
</dbReference>
<feature type="compositionally biased region" description="Basic residues" evidence="1">
    <location>
        <begin position="102"/>
        <end position="114"/>
    </location>
</feature>
<dbReference type="Gene3D" id="3.30.250.20">
    <property type="entry name" value="L1 transposable element, C-terminal domain"/>
    <property type="match status" value="1"/>
</dbReference>
<keyword evidence="4" id="KW-1185">Reference proteome</keyword>
<evidence type="ECO:0000313" key="3">
    <source>
        <dbReference type="EMBL" id="KAF0877250.1"/>
    </source>
</evidence>
<evidence type="ECO:0000256" key="1">
    <source>
        <dbReference type="SAM" id="MobiDB-lite"/>
    </source>
</evidence>
<organism evidence="3 4">
    <name type="scientific">Crocuta crocuta</name>
    <name type="common">Spotted hyena</name>
    <dbReference type="NCBI Taxonomy" id="9678"/>
    <lineage>
        <taxon>Eukaryota</taxon>
        <taxon>Metazoa</taxon>
        <taxon>Chordata</taxon>
        <taxon>Craniata</taxon>
        <taxon>Vertebrata</taxon>
        <taxon>Euteleostomi</taxon>
        <taxon>Mammalia</taxon>
        <taxon>Eutheria</taxon>
        <taxon>Laurasiatheria</taxon>
        <taxon>Carnivora</taxon>
        <taxon>Feliformia</taxon>
        <taxon>Hyaenidae</taxon>
        <taxon>Crocuta</taxon>
    </lineage>
</organism>
<feature type="non-terminal residue" evidence="3">
    <location>
        <position position="1"/>
    </location>
</feature>
<feature type="region of interest" description="Disordered" evidence="1">
    <location>
        <begin position="93"/>
        <end position="114"/>
    </location>
</feature>
<dbReference type="Pfam" id="PF17490">
    <property type="entry name" value="Tnp_22_dsRBD"/>
    <property type="match status" value="1"/>
</dbReference>
<comment type="caution">
    <text evidence="3">The sequence shown here is derived from an EMBL/GenBank/DDBJ whole genome shotgun (WGS) entry which is preliminary data.</text>
</comment>
<gene>
    <name evidence="3" type="primary">L1re1_117</name>
    <name evidence="3" type="ORF">FOF47_R05405</name>
</gene>
<protein>
    <submittedName>
        <fullName evidence="3">LORF1 protein</fullName>
    </submittedName>
</protein>
<dbReference type="Proteomes" id="UP000475037">
    <property type="component" value="Unassembled WGS sequence"/>
</dbReference>
<sequence>DKERIMKAAREERSLCYKGRRIRFTEDLSTKTWQARKEWQNIYNVLNQKNMHPRIFYPARLSFKIEGKIKSSPDKQKQKEFLITKPALQEILRGTLGEKTKQNKKTKGNKDKKR</sequence>
<proteinExistence type="predicted"/>
<feature type="non-terminal residue" evidence="3">
    <location>
        <position position="114"/>
    </location>
</feature>
<name>A0A6G1ANW9_CROCR</name>
<accession>A0A6G1ANW9</accession>
<reference evidence="3 4" key="1">
    <citation type="submission" date="2019-11" db="EMBL/GenBank/DDBJ databases">
        <authorList>
            <person name="Yang C."/>
            <person name="Li F."/>
        </authorList>
    </citation>
    <scope>NUCLEOTIDE SEQUENCE [LARGE SCALE GENOMIC DNA]</scope>
    <source>
        <strain evidence="3">KB4526</strain>
        <tissue evidence="3">Muscle</tissue>
    </source>
</reference>
<evidence type="ECO:0000313" key="4">
    <source>
        <dbReference type="Proteomes" id="UP000475037"/>
    </source>
</evidence>